<proteinExistence type="inferred from homology"/>
<evidence type="ECO:0000256" key="5">
    <source>
        <dbReference type="ARBA" id="ARBA00022801"/>
    </source>
</evidence>
<dbReference type="PANTHER" id="PTHR38039">
    <property type="entry name" value="TOXIN YOEB"/>
    <property type="match status" value="1"/>
</dbReference>
<dbReference type="Pfam" id="PF06769">
    <property type="entry name" value="YoeB_toxin"/>
    <property type="match status" value="1"/>
</dbReference>
<dbReference type="GO" id="GO:0006401">
    <property type="term" value="P:RNA catabolic process"/>
    <property type="evidence" value="ECO:0007669"/>
    <property type="project" value="InterPro"/>
</dbReference>
<evidence type="ECO:0000313" key="7">
    <source>
        <dbReference type="EMBL" id="SEH08756.1"/>
    </source>
</evidence>
<dbReference type="GO" id="GO:0016787">
    <property type="term" value="F:hydrolase activity"/>
    <property type="evidence" value="ECO:0007669"/>
    <property type="project" value="UniProtKB-KW"/>
</dbReference>
<dbReference type="Gene3D" id="3.30.2310.20">
    <property type="entry name" value="RelE-like"/>
    <property type="match status" value="1"/>
</dbReference>
<dbReference type="NCBIfam" id="TIGR02116">
    <property type="entry name" value="toxin_Txe_YoeB"/>
    <property type="match status" value="1"/>
</dbReference>
<evidence type="ECO:0000256" key="6">
    <source>
        <dbReference type="ARBA" id="ARBA00030388"/>
    </source>
</evidence>
<evidence type="ECO:0000256" key="2">
    <source>
        <dbReference type="ARBA" id="ARBA00022649"/>
    </source>
</evidence>
<dbReference type="InterPro" id="IPR009614">
    <property type="entry name" value="YoeB_toxin"/>
</dbReference>
<gene>
    <name evidence="7" type="primary">yoeB_3</name>
    <name evidence="7" type="ORF">MBHS_04649</name>
</gene>
<sequence length="85" mass="10003">MKVAFEKSAFEDFNKWASDNKKIHKRIITLITDILRSPYAGIGKPEALKHELQGFWSRRITEEHRLVYKIEGDTVIIAACKYHYH</sequence>
<dbReference type="RefSeq" id="WP_103922270.1">
    <property type="nucleotide sequence ID" value="NZ_FMSV02000556.1"/>
</dbReference>
<organism evidence="7 8">
    <name type="scientific">Candidatus Venteria ishoeyi</name>
    <dbReference type="NCBI Taxonomy" id="1899563"/>
    <lineage>
        <taxon>Bacteria</taxon>
        <taxon>Pseudomonadati</taxon>
        <taxon>Pseudomonadota</taxon>
        <taxon>Gammaproteobacteria</taxon>
        <taxon>Thiotrichales</taxon>
        <taxon>Thiotrichaceae</taxon>
        <taxon>Venteria</taxon>
    </lineage>
</organism>
<accession>A0A1H6FHY8</accession>
<comment type="similarity">
    <text evidence="1">Belongs to the YoeB family.</text>
</comment>
<dbReference type="PANTHER" id="PTHR38039:SF1">
    <property type="entry name" value="TOXIN YOEB"/>
    <property type="match status" value="1"/>
</dbReference>
<evidence type="ECO:0000313" key="8">
    <source>
        <dbReference type="Proteomes" id="UP000236724"/>
    </source>
</evidence>
<keyword evidence="5 7" id="KW-0378">Hydrolase</keyword>
<reference evidence="7 8" key="1">
    <citation type="submission" date="2016-10" db="EMBL/GenBank/DDBJ databases">
        <authorList>
            <person name="de Groot N.N."/>
        </authorList>
    </citation>
    <scope>NUCLEOTIDE SEQUENCE [LARGE SCALE GENOMIC DNA]</scope>
    <source>
        <strain evidence="7">MBHS1</strain>
    </source>
</reference>
<evidence type="ECO:0000256" key="3">
    <source>
        <dbReference type="ARBA" id="ARBA00022722"/>
    </source>
</evidence>
<keyword evidence="4" id="KW-0255">Endonuclease</keyword>
<dbReference type="GO" id="GO:0004519">
    <property type="term" value="F:endonuclease activity"/>
    <property type="evidence" value="ECO:0007669"/>
    <property type="project" value="UniProtKB-KW"/>
</dbReference>
<dbReference type="SUPFAM" id="SSF143011">
    <property type="entry name" value="RelE-like"/>
    <property type="match status" value="1"/>
</dbReference>
<dbReference type="InterPro" id="IPR035093">
    <property type="entry name" value="RelE/ParE_toxin_dom_sf"/>
</dbReference>
<dbReference type="EMBL" id="FMSV02000556">
    <property type="protein sequence ID" value="SEH08756.1"/>
    <property type="molecule type" value="Genomic_DNA"/>
</dbReference>
<dbReference type="OrthoDB" id="9801102at2"/>
<name>A0A1H6FHY8_9GAMM</name>
<keyword evidence="2" id="KW-1277">Toxin-antitoxin system</keyword>
<protein>
    <recommendedName>
        <fullName evidence="6">Putative mRNA interferase YoeB</fullName>
    </recommendedName>
</protein>
<evidence type="ECO:0000256" key="1">
    <source>
        <dbReference type="ARBA" id="ARBA00008172"/>
    </source>
</evidence>
<dbReference type="Proteomes" id="UP000236724">
    <property type="component" value="Unassembled WGS sequence"/>
</dbReference>
<evidence type="ECO:0000256" key="4">
    <source>
        <dbReference type="ARBA" id="ARBA00022759"/>
    </source>
</evidence>
<dbReference type="GO" id="GO:0045892">
    <property type="term" value="P:negative regulation of DNA-templated transcription"/>
    <property type="evidence" value="ECO:0007669"/>
    <property type="project" value="TreeGrafter"/>
</dbReference>
<dbReference type="AlphaFoldDB" id="A0A1H6FHY8"/>
<keyword evidence="8" id="KW-1185">Reference proteome</keyword>
<keyword evidence="3" id="KW-0540">Nuclease</keyword>